<evidence type="ECO:0000313" key="1">
    <source>
        <dbReference type="EMBL" id="QMU28366.1"/>
    </source>
</evidence>
<keyword evidence="2" id="KW-1185">Reference proteome</keyword>
<dbReference type="KEGG" id="add:HUW48_10115"/>
<reference evidence="1 2" key="1">
    <citation type="submission" date="2020-08" db="EMBL/GenBank/DDBJ databases">
        <title>Adhaeribacter dokdonensis sp. nov., isolated from the rhizosphere of Elymus tsukushiensis, a plant native to the Dokdo Islands, Republic of Korea.</title>
        <authorList>
            <person name="Ghim S.Y."/>
        </authorList>
    </citation>
    <scope>NUCLEOTIDE SEQUENCE [LARGE SCALE GENOMIC DNA]</scope>
    <source>
        <strain evidence="1 2">KUDC8001</strain>
    </source>
</reference>
<sequence>MSSEMIKSPMQLKYELDNTKNELVALLNSWKKKSAEWSGRIVTFRADLKEIDAVMAATELSYTAYCALAKPILGVIKPSSSPLQVKQSKRESLPSESSVTSSVVLNQILSVTQAAVELENNRIDRLRDEHQTQSTFIHQKSKEIYRLLNEEKKNVDSYTTLLQSKIQGLEEQYALQTQTNGLGRGL</sequence>
<accession>A0A7L7L6A2</accession>
<dbReference type="RefSeq" id="WP_182415554.1">
    <property type="nucleotide sequence ID" value="NZ_CP055153.1"/>
</dbReference>
<dbReference type="AlphaFoldDB" id="A0A7L7L6A2"/>
<name>A0A7L7L6A2_9BACT</name>
<dbReference type="Proteomes" id="UP000514509">
    <property type="component" value="Chromosome"/>
</dbReference>
<evidence type="ECO:0000313" key="2">
    <source>
        <dbReference type="Proteomes" id="UP000514509"/>
    </source>
</evidence>
<proteinExistence type="predicted"/>
<organism evidence="1 2">
    <name type="scientific">Adhaeribacter radiodurans</name>
    <dbReference type="NCBI Taxonomy" id="2745197"/>
    <lineage>
        <taxon>Bacteria</taxon>
        <taxon>Pseudomonadati</taxon>
        <taxon>Bacteroidota</taxon>
        <taxon>Cytophagia</taxon>
        <taxon>Cytophagales</taxon>
        <taxon>Hymenobacteraceae</taxon>
        <taxon>Adhaeribacter</taxon>
    </lineage>
</organism>
<gene>
    <name evidence="1" type="ORF">HUW48_10115</name>
</gene>
<protein>
    <submittedName>
        <fullName evidence="1">Uncharacterized protein</fullName>
    </submittedName>
</protein>
<dbReference type="EMBL" id="CP055153">
    <property type="protein sequence ID" value="QMU28366.1"/>
    <property type="molecule type" value="Genomic_DNA"/>
</dbReference>